<proteinExistence type="predicted"/>
<dbReference type="Proteomes" id="UP000279372">
    <property type="component" value="Unassembled WGS sequence"/>
</dbReference>
<dbReference type="AlphaFoldDB" id="A0A3M3ZSK9"/>
<name>A0A3M3ZSK9_9PSED</name>
<comment type="caution">
    <text evidence="1">The sequence shown here is derived from an EMBL/GenBank/DDBJ whole genome shotgun (WGS) entry which is preliminary data.</text>
</comment>
<evidence type="ECO:0000313" key="2">
    <source>
        <dbReference type="Proteomes" id="UP000279372"/>
    </source>
</evidence>
<protein>
    <submittedName>
        <fullName evidence="1">Uncharacterized protein</fullName>
    </submittedName>
</protein>
<sequence length="180" mass="20791">MSYEHKAFIFDIDSFGSEFKPLLESCLLSGNVDQVRDFVVSNKQFLVDPYEGIPLDDNWEDMIEEKDVHQYGDFALTKYYSPVDDRGLGIWWSVIQEIPFDKNKLSSSPFLGVPVGSDEVFFDPGKMGSYFQTENEVIDSLNKLLEIEVKVQNDALEDFREFKKLLEQAIDEKKGIYVTF</sequence>
<accession>A0A3M3ZSK9</accession>
<reference evidence="1 2" key="1">
    <citation type="submission" date="2018-08" db="EMBL/GenBank/DDBJ databases">
        <title>Recombination of ecologically and evolutionarily significant loci maintains genetic cohesion in the Pseudomonas syringae species complex.</title>
        <authorList>
            <person name="Dillon M."/>
            <person name="Thakur S."/>
            <person name="Almeida R.N.D."/>
            <person name="Weir B.S."/>
            <person name="Guttman D.S."/>
        </authorList>
    </citation>
    <scope>NUCLEOTIDE SEQUENCE [LARGE SCALE GENOMIC DNA]</scope>
    <source>
        <strain evidence="1 2">ICMP 8902</strain>
    </source>
</reference>
<gene>
    <name evidence="1" type="ORF">ALQ33_01459</name>
</gene>
<organism evidence="1 2">
    <name type="scientific">Pseudomonas syringae pv. philadelphi</name>
    <dbReference type="NCBI Taxonomy" id="251706"/>
    <lineage>
        <taxon>Bacteria</taxon>
        <taxon>Pseudomonadati</taxon>
        <taxon>Pseudomonadota</taxon>
        <taxon>Gammaproteobacteria</taxon>
        <taxon>Pseudomonadales</taxon>
        <taxon>Pseudomonadaceae</taxon>
        <taxon>Pseudomonas</taxon>
    </lineage>
</organism>
<dbReference type="RefSeq" id="WP_122220904.1">
    <property type="nucleotide sequence ID" value="NZ_RBQB01000018.1"/>
</dbReference>
<evidence type="ECO:0000313" key="1">
    <source>
        <dbReference type="EMBL" id="RMO97620.1"/>
    </source>
</evidence>
<dbReference type="EMBL" id="RBQB01000018">
    <property type="protein sequence ID" value="RMO97620.1"/>
    <property type="molecule type" value="Genomic_DNA"/>
</dbReference>